<evidence type="ECO:0000313" key="2">
    <source>
        <dbReference type="EMBL" id="RFU30448.1"/>
    </source>
</evidence>
<dbReference type="OrthoDB" id="9970124at2759"/>
<comment type="caution">
    <text evidence="2">The sequence shown here is derived from an EMBL/GenBank/DDBJ whole genome shotgun (WGS) entry which is preliminary data.</text>
</comment>
<dbReference type="EMBL" id="NCSJ02000100">
    <property type="protein sequence ID" value="RFU30448.1"/>
    <property type="molecule type" value="Genomic_DNA"/>
</dbReference>
<evidence type="ECO:0000313" key="3">
    <source>
        <dbReference type="Proteomes" id="UP000258309"/>
    </source>
</evidence>
<dbReference type="PANTHER" id="PTHR43123">
    <property type="entry name" value="POLYSACCHARIDE DEACETYLASE-RELATED"/>
    <property type="match status" value="1"/>
</dbReference>
<dbReference type="InterPro" id="IPR002509">
    <property type="entry name" value="NODB_dom"/>
</dbReference>
<dbReference type="STRING" id="5539.A0A3E2HAM7"/>
<dbReference type="Gene3D" id="3.20.20.370">
    <property type="entry name" value="Glycoside hydrolase/deacetylase"/>
    <property type="match status" value="1"/>
</dbReference>
<organism evidence="2 3">
    <name type="scientific">Scytalidium lignicola</name>
    <name type="common">Hyphomycete</name>
    <dbReference type="NCBI Taxonomy" id="5539"/>
    <lineage>
        <taxon>Eukaryota</taxon>
        <taxon>Fungi</taxon>
        <taxon>Dikarya</taxon>
        <taxon>Ascomycota</taxon>
        <taxon>Pezizomycotina</taxon>
        <taxon>Leotiomycetes</taxon>
        <taxon>Leotiomycetes incertae sedis</taxon>
        <taxon>Scytalidium</taxon>
    </lineage>
</organism>
<accession>A0A3E2HAM7</accession>
<dbReference type="AlphaFoldDB" id="A0A3E2HAM7"/>
<sequence>MVISDPRYDLPRDLEGFGEESFDPQWPNGAKIAISFVLNYEEGAERTPANGDSQSEPYLWEKGANGGHREGHRYVNAESDYEYGSRVGAWRVLRLFKEFGWNFTTYAIAVAMEKNPTFARACVREGHEIAAHGWRWLDLWDMTLEEDAENIVKACTSLEKSTGEFPVGVYFGRGTPNTKALFSDVFKKMGKPLLYCSEAYNDDVPYWIDLPAEKDLPDQEKEGMLIVPYNYDCNDGKFHMLPGFVGAEMYENYLKATFNMLYREGCNGRPKMMNVPMHSRIVGKPGRSEALRNFMKYVSEKEGVWVTTRKDIAKHFREKFPYEPGKLAPVRPVGL</sequence>
<dbReference type="GO" id="GO:0016810">
    <property type="term" value="F:hydrolase activity, acting on carbon-nitrogen (but not peptide) bonds"/>
    <property type="evidence" value="ECO:0007669"/>
    <property type="project" value="InterPro"/>
</dbReference>
<reference evidence="2 3" key="1">
    <citation type="submission" date="2018-05" db="EMBL/GenBank/DDBJ databases">
        <title>Draft genome sequence of Scytalidium lignicola DSM 105466, a ubiquitous saprotrophic fungus.</title>
        <authorList>
            <person name="Buettner E."/>
            <person name="Gebauer A.M."/>
            <person name="Hofrichter M."/>
            <person name="Liers C."/>
            <person name="Kellner H."/>
        </authorList>
    </citation>
    <scope>NUCLEOTIDE SEQUENCE [LARGE SCALE GENOMIC DNA]</scope>
    <source>
        <strain evidence="2 3">DSM 105466</strain>
    </source>
</reference>
<dbReference type="Proteomes" id="UP000258309">
    <property type="component" value="Unassembled WGS sequence"/>
</dbReference>
<keyword evidence="3" id="KW-1185">Reference proteome</keyword>
<feature type="non-terminal residue" evidence="2">
    <location>
        <position position="335"/>
    </location>
</feature>
<proteinExistence type="predicted"/>
<name>A0A3E2HAM7_SCYLI</name>
<gene>
    <name evidence="2" type="ORF">B7463_g5914</name>
</gene>
<feature type="domain" description="NodB homology" evidence="1">
    <location>
        <begin position="73"/>
        <end position="307"/>
    </location>
</feature>
<dbReference type="OMA" id="GQRHWNM"/>
<protein>
    <recommendedName>
        <fullName evidence="1">NodB homology domain-containing protein</fullName>
    </recommendedName>
</protein>
<dbReference type="PROSITE" id="PS51677">
    <property type="entry name" value="NODB"/>
    <property type="match status" value="1"/>
</dbReference>
<dbReference type="InterPro" id="IPR011330">
    <property type="entry name" value="Glyco_hydro/deAcase_b/a-brl"/>
</dbReference>
<dbReference type="PANTHER" id="PTHR43123:SF3">
    <property type="entry name" value="NODB HOMOLOGY DOMAIN-CONTAINING PROTEIN"/>
    <property type="match status" value="1"/>
</dbReference>
<dbReference type="Pfam" id="PF01522">
    <property type="entry name" value="Polysacc_deac_1"/>
    <property type="match status" value="1"/>
</dbReference>
<feature type="non-terminal residue" evidence="2">
    <location>
        <position position="1"/>
    </location>
</feature>
<evidence type="ECO:0000259" key="1">
    <source>
        <dbReference type="PROSITE" id="PS51677"/>
    </source>
</evidence>
<dbReference type="SUPFAM" id="SSF88713">
    <property type="entry name" value="Glycoside hydrolase/deacetylase"/>
    <property type="match status" value="1"/>
</dbReference>
<dbReference type="GO" id="GO:0005975">
    <property type="term" value="P:carbohydrate metabolic process"/>
    <property type="evidence" value="ECO:0007669"/>
    <property type="project" value="InterPro"/>
</dbReference>